<evidence type="ECO:0000313" key="15">
    <source>
        <dbReference type="Proteomes" id="UP001596439"/>
    </source>
</evidence>
<evidence type="ECO:0000256" key="10">
    <source>
        <dbReference type="ARBA" id="ARBA00022975"/>
    </source>
</evidence>
<keyword evidence="10 12" id="KW-0665">Pyrimidine biosynthesis</keyword>
<dbReference type="PIRSF" id="PIRSF005650">
    <property type="entry name" value="Uridylate_kin"/>
    <property type="match status" value="1"/>
</dbReference>
<dbReference type="RefSeq" id="WP_214788307.1">
    <property type="nucleotide sequence ID" value="NZ_JANIEL010000050.1"/>
</dbReference>
<keyword evidence="6 12" id="KW-0808">Transferase</keyword>
<dbReference type="CDD" id="cd04254">
    <property type="entry name" value="AAK_UMPK-PyrH-Ec"/>
    <property type="match status" value="1"/>
</dbReference>
<dbReference type="EC" id="2.7.4.22" evidence="12"/>
<feature type="binding site" evidence="12">
    <location>
        <position position="167"/>
    </location>
    <ligand>
        <name>ATP</name>
        <dbReference type="ChEBI" id="CHEBI:30616"/>
    </ligand>
</feature>
<dbReference type="Proteomes" id="UP001596439">
    <property type="component" value="Unassembled WGS sequence"/>
</dbReference>
<comment type="caution">
    <text evidence="12">Lacks conserved residue(s) required for the propagation of feature annotation.</text>
</comment>
<comment type="catalytic activity">
    <reaction evidence="11 12">
        <text>UMP + ATP = UDP + ADP</text>
        <dbReference type="Rhea" id="RHEA:24400"/>
        <dbReference type="ChEBI" id="CHEBI:30616"/>
        <dbReference type="ChEBI" id="CHEBI:57865"/>
        <dbReference type="ChEBI" id="CHEBI:58223"/>
        <dbReference type="ChEBI" id="CHEBI:456216"/>
        <dbReference type="EC" id="2.7.4.22"/>
    </reaction>
</comment>
<comment type="activity regulation">
    <text evidence="12">Inhibited by UTP.</text>
</comment>
<comment type="pathway">
    <text evidence="2 12">Pyrimidine metabolism; CTP biosynthesis via de novo pathway; UDP from UMP (UMPK route): step 1/1.</text>
</comment>
<proteinExistence type="inferred from homology"/>
<feature type="binding site" evidence="12">
    <location>
        <position position="57"/>
    </location>
    <ligand>
        <name>UMP</name>
        <dbReference type="ChEBI" id="CHEBI:57865"/>
    </ligand>
</feature>
<evidence type="ECO:0000256" key="7">
    <source>
        <dbReference type="ARBA" id="ARBA00022741"/>
    </source>
</evidence>
<dbReference type="Gene3D" id="3.40.1160.10">
    <property type="entry name" value="Acetylglutamate kinase-like"/>
    <property type="match status" value="1"/>
</dbReference>
<accession>A0ABW2PKA1</accession>
<dbReference type="InterPro" id="IPR015963">
    <property type="entry name" value="Uridylate_kinase_bac"/>
</dbReference>
<keyword evidence="8 12" id="KW-0418">Kinase</keyword>
<sequence length="251" mass="27657">MKGWETLKHQKICIKLSGAALAGDGTENFDEMSLSLIAEEILSLAKSGVEVCVMVGGGNLFRGNQAEAWGINRVEADHIGTLGTVMNSLMLRGILKRDIDQEVRVMTSIPMPSVAEPYIQLRAINHLKKGYIVIFAGGNGQPFVSSDYPAVQRAIEVGCDALFVAKNGVSGVFDRDPRLDAAARQYETLHYNDVISHDLKVMDQSALLLARNHGLPIHLFDFKERNAIQRILQGETIGTMIHHHDTQLLQK</sequence>
<comment type="function">
    <text evidence="12">Catalyzes the reversible phosphorylation of UMP to UDP.</text>
</comment>
<dbReference type="InterPro" id="IPR036393">
    <property type="entry name" value="AceGlu_kinase-like_sf"/>
</dbReference>
<dbReference type="Pfam" id="PF00696">
    <property type="entry name" value="AA_kinase"/>
    <property type="match status" value="1"/>
</dbReference>
<feature type="binding site" evidence="12">
    <location>
        <begin position="139"/>
        <end position="146"/>
    </location>
    <ligand>
        <name>UMP</name>
        <dbReference type="ChEBI" id="CHEBI:57865"/>
    </ligand>
</feature>
<keyword evidence="4 12" id="KW-0963">Cytoplasm</keyword>
<comment type="subcellular location">
    <subcellularLocation>
        <location evidence="1 12">Cytoplasm</location>
    </subcellularLocation>
</comment>
<dbReference type="InterPro" id="IPR011817">
    <property type="entry name" value="Uridylate_kinase"/>
</dbReference>
<dbReference type="NCBIfam" id="TIGR02075">
    <property type="entry name" value="pyrH_bact"/>
    <property type="match status" value="1"/>
</dbReference>
<evidence type="ECO:0000256" key="9">
    <source>
        <dbReference type="ARBA" id="ARBA00022840"/>
    </source>
</evidence>
<feature type="binding site" evidence="12">
    <location>
        <position position="176"/>
    </location>
    <ligand>
        <name>ATP</name>
        <dbReference type="ChEBI" id="CHEBI:30616"/>
    </ligand>
</feature>
<comment type="caution">
    <text evidence="14">The sequence shown here is derived from an EMBL/GenBank/DDBJ whole genome shotgun (WGS) entry which is preliminary data.</text>
</comment>
<keyword evidence="5" id="KW-0021">Allosteric enzyme</keyword>
<dbReference type="InterPro" id="IPR001048">
    <property type="entry name" value="Asp/Glu/Uridylate_kinase"/>
</dbReference>
<evidence type="ECO:0000256" key="8">
    <source>
        <dbReference type="ARBA" id="ARBA00022777"/>
    </source>
</evidence>
<protein>
    <recommendedName>
        <fullName evidence="12">Uridylate kinase</fullName>
        <shortName evidence="12">UK</shortName>
        <ecNumber evidence="12">2.7.4.22</ecNumber>
    </recommendedName>
    <alternativeName>
        <fullName evidence="12">Uridine monophosphate kinase</fullName>
        <shortName evidence="12">UMP kinase</shortName>
        <shortName evidence="12">UMPK</shortName>
    </alternativeName>
</protein>
<evidence type="ECO:0000256" key="1">
    <source>
        <dbReference type="ARBA" id="ARBA00004496"/>
    </source>
</evidence>
<evidence type="ECO:0000256" key="2">
    <source>
        <dbReference type="ARBA" id="ARBA00004791"/>
    </source>
</evidence>
<name>A0ABW2PKA1_9BACL</name>
<keyword evidence="9 12" id="KW-0067">ATP-binding</keyword>
<reference evidence="15" key="1">
    <citation type="journal article" date="2019" name="Int. J. Syst. Evol. Microbiol.">
        <title>The Global Catalogue of Microorganisms (GCM) 10K type strain sequencing project: providing services to taxonomists for standard genome sequencing and annotation.</title>
        <authorList>
            <consortium name="The Broad Institute Genomics Platform"/>
            <consortium name="The Broad Institute Genome Sequencing Center for Infectious Disease"/>
            <person name="Wu L."/>
            <person name="Ma J."/>
        </authorList>
    </citation>
    <scope>NUCLEOTIDE SEQUENCE [LARGE SCALE GENOMIC DNA]</scope>
    <source>
        <strain evidence="15">CCUG 55590</strain>
    </source>
</reference>
<comment type="subunit">
    <text evidence="12">Homohexamer.</text>
</comment>
<dbReference type="EMBL" id="JBHTCE010000001">
    <property type="protein sequence ID" value="MFC7389893.1"/>
    <property type="molecule type" value="Genomic_DNA"/>
</dbReference>
<evidence type="ECO:0000259" key="13">
    <source>
        <dbReference type="Pfam" id="PF00696"/>
    </source>
</evidence>
<keyword evidence="7 12" id="KW-0547">Nucleotide-binding</keyword>
<evidence type="ECO:0000256" key="5">
    <source>
        <dbReference type="ARBA" id="ARBA00022533"/>
    </source>
</evidence>
<dbReference type="PANTHER" id="PTHR42833:SF4">
    <property type="entry name" value="URIDYLATE KINASE PUMPKIN, CHLOROPLASTIC"/>
    <property type="match status" value="1"/>
</dbReference>
<organism evidence="14 15">
    <name type="scientific">Exiguobacterium aestuarii</name>
    <dbReference type="NCBI Taxonomy" id="273527"/>
    <lineage>
        <taxon>Bacteria</taxon>
        <taxon>Bacillati</taxon>
        <taxon>Bacillota</taxon>
        <taxon>Bacilli</taxon>
        <taxon>Bacillales</taxon>
        <taxon>Bacillales Family XII. Incertae Sedis</taxon>
        <taxon>Exiguobacterium</taxon>
    </lineage>
</organism>
<dbReference type="GO" id="GO:0033862">
    <property type="term" value="F:UMP kinase activity"/>
    <property type="evidence" value="ECO:0007669"/>
    <property type="project" value="UniProtKB-EC"/>
</dbReference>
<evidence type="ECO:0000256" key="6">
    <source>
        <dbReference type="ARBA" id="ARBA00022679"/>
    </source>
</evidence>
<dbReference type="SUPFAM" id="SSF53633">
    <property type="entry name" value="Carbamate kinase-like"/>
    <property type="match status" value="1"/>
</dbReference>
<feature type="binding site" evidence="12">
    <location>
        <position position="62"/>
    </location>
    <ligand>
        <name>ATP</name>
        <dbReference type="ChEBI" id="CHEBI:30616"/>
    </ligand>
</feature>
<feature type="binding site" evidence="12">
    <location>
        <position position="58"/>
    </location>
    <ligand>
        <name>ATP</name>
        <dbReference type="ChEBI" id="CHEBI:30616"/>
    </ligand>
</feature>
<feature type="binding site" evidence="12">
    <location>
        <position position="77"/>
    </location>
    <ligand>
        <name>UMP</name>
        <dbReference type="ChEBI" id="CHEBI:57865"/>
    </ligand>
</feature>
<feature type="binding site" evidence="12">
    <location>
        <begin position="15"/>
        <end position="18"/>
    </location>
    <ligand>
        <name>ATP</name>
        <dbReference type="ChEBI" id="CHEBI:30616"/>
    </ligand>
</feature>
<dbReference type="PANTHER" id="PTHR42833">
    <property type="entry name" value="URIDYLATE KINASE"/>
    <property type="match status" value="1"/>
</dbReference>
<dbReference type="HAMAP" id="MF_01220_B">
    <property type="entry name" value="PyrH_B"/>
    <property type="match status" value="1"/>
</dbReference>
<feature type="domain" description="Aspartate/glutamate/uridylate kinase" evidence="13">
    <location>
        <begin position="12"/>
        <end position="221"/>
    </location>
</feature>
<comment type="similarity">
    <text evidence="3 12">Belongs to the UMP kinase family.</text>
</comment>
<gene>
    <name evidence="12 14" type="primary">pyrH</name>
    <name evidence="14" type="ORF">ACFQO8_07025</name>
</gene>
<evidence type="ECO:0000256" key="11">
    <source>
        <dbReference type="ARBA" id="ARBA00047767"/>
    </source>
</evidence>
<feature type="binding site" evidence="12">
    <location>
        <position position="173"/>
    </location>
    <ligand>
        <name>ATP</name>
        <dbReference type="ChEBI" id="CHEBI:30616"/>
    </ligand>
</feature>
<evidence type="ECO:0000256" key="12">
    <source>
        <dbReference type="HAMAP-Rule" id="MF_01220"/>
    </source>
</evidence>
<keyword evidence="15" id="KW-1185">Reference proteome</keyword>
<evidence type="ECO:0000256" key="4">
    <source>
        <dbReference type="ARBA" id="ARBA00022490"/>
    </source>
</evidence>
<evidence type="ECO:0000313" key="14">
    <source>
        <dbReference type="EMBL" id="MFC7389893.1"/>
    </source>
</evidence>
<evidence type="ECO:0000256" key="3">
    <source>
        <dbReference type="ARBA" id="ARBA00007614"/>
    </source>
</evidence>